<dbReference type="InterPro" id="IPR016135">
    <property type="entry name" value="UBQ-conjugating_enzyme/RWD"/>
</dbReference>
<dbReference type="PANTHER" id="PTHR24068">
    <property type="entry name" value="UBIQUITIN-CONJUGATING ENZYME E2"/>
    <property type="match status" value="1"/>
</dbReference>
<dbReference type="InterPro" id="IPR000608">
    <property type="entry name" value="UBC"/>
</dbReference>
<accession>A0AA35T4X7</accession>
<dbReference type="PROSITE" id="PS50127">
    <property type="entry name" value="UBC_2"/>
    <property type="match status" value="1"/>
</dbReference>
<dbReference type="EMBL" id="CASHTH010003143">
    <property type="protein sequence ID" value="CAI8040861.1"/>
    <property type="molecule type" value="Genomic_DNA"/>
</dbReference>
<proteinExistence type="predicted"/>
<dbReference type="SUPFAM" id="SSF54495">
    <property type="entry name" value="UBC-like"/>
    <property type="match status" value="1"/>
</dbReference>
<evidence type="ECO:0000313" key="2">
    <source>
        <dbReference type="EMBL" id="CAI8040861.1"/>
    </source>
</evidence>
<sequence>MVRSSSCPLFFAYPITFSIAHTHTHTHSLTHRVQGMVCLDILQDQWTPALNVGKVLLSLTCLLQSCNPNDPLVGSIAAQYLNDKEKHDHTARLWTKRYAR</sequence>
<evidence type="ECO:0000313" key="3">
    <source>
        <dbReference type="Proteomes" id="UP001174909"/>
    </source>
</evidence>
<dbReference type="Proteomes" id="UP001174909">
    <property type="component" value="Unassembled WGS sequence"/>
</dbReference>
<comment type="caution">
    <text evidence="2">The sequence shown here is derived from an EMBL/GenBank/DDBJ whole genome shotgun (WGS) entry which is preliminary data.</text>
</comment>
<protein>
    <submittedName>
        <fullName evidence="2">Ubiquitin-conjugating enzyme E2-24 kDa</fullName>
    </submittedName>
</protein>
<name>A0AA35T4X7_GEOBA</name>
<dbReference type="Gene3D" id="3.10.110.10">
    <property type="entry name" value="Ubiquitin Conjugating Enzyme"/>
    <property type="match status" value="1"/>
</dbReference>
<gene>
    <name evidence="2" type="ORF">GBAR_LOCUS22719</name>
</gene>
<reference evidence="2" key="1">
    <citation type="submission" date="2023-03" db="EMBL/GenBank/DDBJ databases">
        <authorList>
            <person name="Steffen K."/>
            <person name="Cardenas P."/>
        </authorList>
    </citation>
    <scope>NUCLEOTIDE SEQUENCE</scope>
</reference>
<dbReference type="Pfam" id="PF00179">
    <property type="entry name" value="UQ_con"/>
    <property type="match status" value="1"/>
</dbReference>
<dbReference type="AlphaFoldDB" id="A0AA35T4X7"/>
<feature type="domain" description="UBC core" evidence="1">
    <location>
        <begin position="1"/>
        <end position="100"/>
    </location>
</feature>
<organism evidence="2 3">
    <name type="scientific">Geodia barretti</name>
    <name type="common">Barrett's horny sponge</name>
    <dbReference type="NCBI Taxonomy" id="519541"/>
    <lineage>
        <taxon>Eukaryota</taxon>
        <taxon>Metazoa</taxon>
        <taxon>Porifera</taxon>
        <taxon>Demospongiae</taxon>
        <taxon>Heteroscleromorpha</taxon>
        <taxon>Tetractinellida</taxon>
        <taxon>Astrophorina</taxon>
        <taxon>Geodiidae</taxon>
        <taxon>Geodia</taxon>
    </lineage>
</organism>
<keyword evidence="3" id="KW-1185">Reference proteome</keyword>
<evidence type="ECO:0000259" key="1">
    <source>
        <dbReference type="PROSITE" id="PS50127"/>
    </source>
</evidence>